<protein>
    <submittedName>
        <fullName evidence="3">Potassium channel family protein</fullName>
    </submittedName>
</protein>
<dbReference type="SUPFAM" id="SSF81324">
    <property type="entry name" value="Voltage-gated potassium channels"/>
    <property type="match status" value="1"/>
</dbReference>
<keyword evidence="4" id="KW-1185">Reference proteome</keyword>
<keyword evidence="1" id="KW-1133">Transmembrane helix</keyword>
<dbReference type="Pfam" id="PF07885">
    <property type="entry name" value="Ion_trans_2"/>
    <property type="match status" value="1"/>
</dbReference>
<keyword evidence="3" id="KW-0407">Ion channel</keyword>
<gene>
    <name evidence="3" type="ORF">QQ008_05135</name>
</gene>
<comment type="caution">
    <text evidence="3">The sequence shown here is derived from an EMBL/GenBank/DDBJ whole genome shotgun (WGS) entry which is preliminary data.</text>
</comment>
<feature type="transmembrane region" description="Helical" evidence="1">
    <location>
        <begin position="47"/>
        <end position="65"/>
    </location>
</feature>
<dbReference type="InterPro" id="IPR013099">
    <property type="entry name" value="K_chnl_dom"/>
</dbReference>
<feature type="transmembrane region" description="Helical" evidence="1">
    <location>
        <begin position="72"/>
        <end position="92"/>
    </location>
</feature>
<sequence length="238" mass="27282">MNKLSKEQRKEARKKWFYDKRYEFLLISLIFILFESLFFPQEIADKFAGPISLVLFMFSVINLFIRNSKPIRLLMTILSVLMLIPLASRFVLSDDPSNALWPIFYAYFSVYFAIIFVEILRQIFRSGEITFNVILASFCDFLLVGVLGAFAFSTIDLAEPGSFQGINGEVFGNFDNYLYFSYITLTTIGFGDITPITPEAKKAAALFGVFGQFYSIIIVGILISKYVTHSELRKHNKH</sequence>
<dbReference type="Proteomes" id="UP001172082">
    <property type="component" value="Unassembled WGS sequence"/>
</dbReference>
<dbReference type="Gene3D" id="1.10.287.70">
    <property type="match status" value="1"/>
</dbReference>
<evidence type="ECO:0000313" key="3">
    <source>
        <dbReference type="EMBL" id="MDN5200728.1"/>
    </source>
</evidence>
<feature type="transmembrane region" description="Helical" evidence="1">
    <location>
        <begin position="203"/>
        <end position="223"/>
    </location>
</feature>
<dbReference type="EMBL" id="JAUJEA010000001">
    <property type="protein sequence ID" value="MDN5200728.1"/>
    <property type="molecule type" value="Genomic_DNA"/>
</dbReference>
<dbReference type="GO" id="GO:0034220">
    <property type="term" value="P:monoatomic ion transmembrane transport"/>
    <property type="evidence" value="ECO:0007669"/>
    <property type="project" value="UniProtKB-KW"/>
</dbReference>
<name>A0ABT8KJV3_9BACT</name>
<proteinExistence type="predicted"/>
<evidence type="ECO:0000259" key="2">
    <source>
        <dbReference type="Pfam" id="PF07885"/>
    </source>
</evidence>
<feature type="transmembrane region" description="Helical" evidence="1">
    <location>
        <begin position="21"/>
        <end position="41"/>
    </location>
</feature>
<evidence type="ECO:0000256" key="1">
    <source>
        <dbReference type="SAM" id="Phobius"/>
    </source>
</evidence>
<keyword evidence="3" id="KW-0813">Transport</keyword>
<dbReference type="RefSeq" id="WP_346750749.1">
    <property type="nucleotide sequence ID" value="NZ_JAUJEA010000001.1"/>
</dbReference>
<feature type="domain" description="Potassium channel" evidence="2">
    <location>
        <begin position="157"/>
        <end position="225"/>
    </location>
</feature>
<evidence type="ECO:0000313" key="4">
    <source>
        <dbReference type="Proteomes" id="UP001172082"/>
    </source>
</evidence>
<feature type="transmembrane region" description="Helical" evidence="1">
    <location>
        <begin position="98"/>
        <end position="117"/>
    </location>
</feature>
<accession>A0ABT8KJV3</accession>
<organism evidence="3 4">
    <name type="scientific">Splendidivirga corallicola</name>
    <dbReference type="NCBI Taxonomy" id="3051826"/>
    <lineage>
        <taxon>Bacteria</taxon>
        <taxon>Pseudomonadati</taxon>
        <taxon>Bacteroidota</taxon>
        <taxon>Cytophagia</taxon>
        <taxon>Cytophagales</taxon>
        <taxon>Splendidivirgaceae</taxon>
        <taxon>Splendidivirga</taxon>
    </lineage>
</organism>
<reference evidence="3" key="1">
    <citation type="submission" date="2023-06" db="EMBL/GenBank/DDBJ databases">
        <title>Genomic of Parafulvivirga corallium.</title>
        <authorList>
            <person name="Wang G."/>
        </authorList>
    </citation>
    <scope>NUCLEOTIDE SEQUENCE</scope>
    <source>
        <strain evidence="3">BMA10</strain>
    </source>
</reference>
<feature type="transmembrane region" description="Helical" evidence="1">
    <location>
        <begin position="129"/>
        <end position="152"/>
    </location>
</feature>
<keyword evidence="1" id="KW-0472">Membrane</keyword>
<keyword evidence="3" id="KW-0406">Ion transport</keyword>
<keyword evidence="1" id="KW-0812">Transmembrane</keyword>